<dbReference type="AlphaFoldDB" id="A0A1F4Y309"/>
<proteinExistence type="predicted"/>
<evidence type="ECO:0000313" key="3">
    <source>
        <dbReference type="Proteomes" id="UP000176568"/>
    </source>
</evidence>
<comment type="caution">
    <text evidence="2">The sequence shown here is derived from an EMBL/GenBank/DDBJ whole genome shotgun (WGS) entry which is preliminary data.</text>
</comment>
<gene>
    <name evidence="2" type="ORF">A2419_00690</name>
</gene>
<reference evidence="2 3" key="1">
    <citation type="journal article" date="2016" name="Nat. Commun.">
        <title>Thousands of microbial genomes shed light on interconnected biogeochemical processes in an aquifer system.</title>
        <authorList>
            <person name="Anantharaman K."/>
            <person name="Brown C.T."/>
            <person name="Hug L.A."/>
            <person name="Sharon I."/>
            <person name="Castelle C.J."/>
            <person name="Probst A.J."/>
            <person name="Thomas B.C."/>
            <person name="Singh A."/>
            <person name="Wilkins M.J."/>
            <person name="Karaoz U."/>
            <person name="Brodie E.L."/>
            <person name="Williams K.H."/>
            <person name="Hubbard S.S."/>
            <person name="Banfield J.F."/>
        </authorList>
    </citation>
    <scope>NUCLEOTIDE SEQUENCE [LARGE SCALE GENOMIC DNA]</scope>
</reference>
<keyword evidence="1" id="KW-1133">Transmembrane helix</keyword>
<accession>A0A1F4Y309</accession>
<keyword evidence="1" id="KW-0812">Transmembrane</keyword>
<dbReference type="STRING" id="1797247.A2419_00690"/>
<feature type="transmembrane region" description="Helical" evidence="1">
    <location>
        <begin position="6"/>
        <end position="24"/>
    </location>
</feature>
<feature type="transmembrane region" description="Helical" evidence="1">
    <location>
        <begin position="78"/>
        <end position="102"/>
    </location>
</feature>
<name>A0A1F4Y309_9BACT</name>
<evidence type="ECO:0000256" key="1">
    <source>
        <dbReference type="SAM" id="Phobius"/>
    </source>
</evidence>
<sequence length="112" mass="12369">MIAEYLVLTASVATFTLIWRAILLDHKDFAKKIESLPIVGGALYCGFCASLWFTFFAVCMYNPVTVFTSPVMSFATGWLTVGAGVLFLRNAIAVLMEANGVLTDMHRTKHKD</sequence>
<keyword evidence="1" id="KW-0472">Membrane</keyword>
<organism evidence="2 3">
    <name type="scientific">Candidatus Adlerbacteria bacterium RIFOXYC1_FULL_48_26</name>
    <dbReference type="NCBI Taxonomy" id="1797247"/>
    <lineage>
        <taxon>Bacteria</taxon>
        <taxon>Candidatus Adleribacteriota</taxon>
    </lineage>
</organism>
<feature type="transmembrane region" description="Helical" evidence="1">
    <location>
        <begin position="36"/>
        <end position="58"/>
    </location>
</feature>
<protein>
    <submittedName>
        <fullName evidence="2">Uncharacterized protein</fullName>
    </submittedName>
</protein>
<dbReference type="EMBL" id="MEXB01000009">
    <property type="protein sequence ID" value="OGC88357.1"/>
    <property type="molecule type" value="Genomic_DNA"/>
</dbReference>
<dbReference type="Proteomes" id="UP000176568">
    <property type="component" value="Unassembled WGS sequence"/>
</dbReference>
<evidence type="ECO:0000313" key="2">
    <source>
        <dbReference type="EMBL" id="OGC88357.1"/>
    </source>
</evidence>